<keyword evidence="9 10" id="KW-0472">Membrane</keyword>
<evidence type="ECO:0000256" key="10">
    <source>
        <dbReference type="RuleBase" id="RU363063"/>
    </source>
</evidence>
<dbReference type="Pfam" id="PF01762">
    <property type="entry name" value="Galactosyl_T"/>
    <property type="match status" value="1"/>
</dbReference>
<name>A0ABM1ADN7_APLCA</name>
<comment type="similarity">
    <text evidence="2 10">Belongs to the glycosyltransferase 31 family.</text>
</comment>
<proteinExistence type="inferred from homology"/>
<keyword evidence="5 10" id="KW-0812">Transmembrane</keyword>
<accession>A0ABM1ADN7</accession>
<dbReference type="EC" id="2.4.1.-" evidence="10"/>
<evidence type="ECO:0000313" key="12">
    <source>
        <dbReference type="RefSeq" id="XP_012945693.1"/>
    </source>
</evidence>
<evidence type="ECO:0000256" key="9">
    <source>
        <dbReference type="ARBA" id="ARBA00023136"/>
    </source>
</evidence>
<evidence type="ECO:0000256" key="7">
    <source>
        <dbReference type="ARBA" id="ARBA00022989"/>
    </source>
</evidence>
<evidence type="ECO:0000256" key="4">
    <source>
        <dbReference type="ARBA" id="ARBA00022679"/>
    </source>
</evidence>
<evidence type="ECO:0000313" key="11">
    <source>
        <dbReference type="Proteomes" id="UP000694888"/>
    </source>
</evidence>
<evidence type="ECO:0000256" key="5">
    <source>
        <dbReference type="ARBA" id="ARBA00022692"/>
    </source>
</evidence>
<protein>
    <recommendedName>
        <fullName evidence="10">Hexosyltransferase</fullName>
        <ecNumber evidence="10">2.4.1.-</ecNumber>
    </recommendedName>
</protein>
<keyword evidence="8 10" id="KW-0333">Golgi apparatus</keyword>
<dbReference type="InterPro" id="IPR002659">
    <property type="entry name" value="Glyco_trans_31"/>
</dbReference>
<dbReference type="GeneID" id="101861093"/>
<dbReference type="RefSeq" id="XP_012945693.1">
    <property type="nucleotide sequence ID" value="XM_013090239.1"/>
</dbReference>
<keyword evidence="4" id="KW-0808">Transferase</keyword>
<comment type="subcellular location">
    <subcellularLocation>
        <location evidence="1 10">Golgi apparatus membrane</location>
        <topology evidence="1 10">Single-pass type II membrane protein</topology>
    </subcellularLocation>
</comment>
<evidence type="ECO:0000256" key="6">
    <source>
        <dbReference type="ARBA" id="ARBA00022968"/>
    </source>
</evidence>
<keyword evidence="6 10" id="KW-0735">Signal-anchor</keyword>
<dbReference type="PANTHER" id="PTHR11214:SF3">
    <property type="entry name" value="BETA-1,3-GALACTOSYLTRANSFERASE 6"/>
    <property type="match status" value="1"/>
</dbReference>
<keyword evidence="3 10" id="KW-0328">Glycosyltransferase</keyword>
<feature type="transmembrane region" description="Helical" evidence="10">
    <location>
        <begin position="324"/>
        <end position="342"/>
    </location>
</feature>
<evidence type="ECO:0000256" key="3">
    <source>
        <dbReference type="ARBA" id="ARBA00022676"/>
    </source>
</evidence>
<sequence>MRSLLSRGRFLVKLSLAKTLEQTADNANCTPAILYANQQTFERDALGTGWYLVFPAISPCPDQGSQVQLVVAVTSDPSHPEHRRAIRETFAAKSHLASYNAVLLFFLGSNPGRSDLMRAVEREASEHEDIVQESFYDVPENLALKTVAILKFVALHCPKSEFVLKSTDDTFINIHTLLHALQHTRLLHTTFVLGHVMRSLTPIRDNSLSWWVRELFYPHWRVPDFVEGHAYSLTSSAAAHIYKTSLRQPILVHEDVYVTGFCAAKAHVTVMHHAGFTNDEICSDSACGLSHRFSCRSDSPSHMTETYEEMEREAGALCFPPPSGLFLVVCGLVLLTLAFVVCKEAQTRCRGRSTVCGESDLLSAQFDKRLV</sequence>
<dbReference type="Proteomes" id="UP000694888">
    <property type="component" value="Unplaced"/>
</dbReference>
<reference evidence="12" key="1">
    <citation type="submission" date="2025-08" db="UniProtKB">
        <authorList>
            <consortium name="RefSeq"/>
        </authorList>
    </citation>
    <scope>IDENTIFICATION</scope>
</reference>
<organism evidence="11 12">
    <name type="scientific">Aplysia californica</name>
    <name type="common">California sea hare</name>
    <dbReference type="NCBI Taxonomy" id="6500"/>
    <lineage>
        <taxon>Eukaryota</taxon>
        <taxon>Metazoa</taxon>
        <taxon>Spiralia</taxon>
        <taxon>Lophotrochozoa</taxon>
        <taxon>Mollusca</taxon>
        <taxon>Gastropoda</taxon>
        <taxon>Heterobranchia</taxon>
        <taxon>Euthyneura</taxon>
        <taxon>Tectipleura</taxon>
        <taxon>Aplysiida</taxon>
        <taxon>Aplysioidea</taxon>
        <taxon>Aplysiidae</taxon>
        <taxon>Aplysia</taxon>
    </lineage>
</organism>
<dbReference type="Gene3D" id="3.90.550.50">
    <property type="match status" value="1"/>
</dbReference>
<keyword evidence="11" id="KW-1185">Reference proteome</keyword>
<evidence type="ECO:0000256" key="1">
    <source>
        <dbReference type="ARBA" id="ARBA00004323"/>
    </source>
</evidence>
<keyword evidence="7 10" id="KW-1133">Transmembrane helix</keyword>
<dbReference type="PANTHER" id="PTHR11214">
    <property type="entry name" value="BETA-1,3-N-ACETYLGLUCOSAMINYLTRANSFERASE"/>
    <property type="match status" value="1"/>
</dbReference>
<evidence type="ECO:0000256" key="8">
    <source>
        <dbReference type="ARBA" id="ARBA00023034"/>
    </source>
</evidence>
<gene>
    <name evidence="12" type="primary">LOC101861093</name>
</gene>
<evidence type="ECO:0000256" key="2">
    <source>
        <dbReference type="ARBA" id="ARBA00008661"/>
    </source>
</evidence>